<evidence type="ECO:0000313" key="2">
    <source>
        <dbReference type="EMBL" id="UPW00757.1"/>
    </source>
</evidence>
<keyword evidence="1" id="KW-0812">Transmembrane</keyword>
<organism evidence="2 3">
    <name type="scientific">Halorussus gelatinilyticus</name>
    <dbReference type="NCBI Taxonomy" id="2937524"/>
    <lineage>
        <taxon>Archaea</taxon>
        <taxon>Methanobacteriati</taxon>
        <taxon>Methanobacteriota</taxon>
        <taxon>Stenosarchaea group</taxon>
        <taxon>Halobacteria</taxon>
        <taxon>Halobacteriales</taxon>
        <taxon>Haladaptataceae</taxon>
        <taxon>Halorussus</taxon>
    </lineage>
</organism>
<dbReference type="AlphaFoldDB" id="A0A8U0II40"/>
<dbReference type="KEGG" id="haxz:M0R88_01320"/>
<evidence type="ECO:0000313" key="3">
    <source>
        <dbReference type="Proteomes" id="UP000830434"/>
    </source>
</evidence>
<proteinExistence type="predicted"/>
<dbReference type="RefSeq" id="WP_248655166.1">
    <property type="nucleotide sequence ID" value="NZ_CP096658.1"/>
</dbReference>
<accession>A0A8U0II40</accession>
<feature type="transmembrane region" description="Helical" evidence="1">
    <location>
        <begin position="20"/>
        <end position="37"/>
    </location>
</feature>
<feature type="transmembrane region" description="Helical" evidence="1">
    <location>
        <begin position="43"/>
        <end position="62"/>
    </location>
</feature>
<gene>
    <name evidence="2" type="ORF">M0R88_01320</name>
</gene>
<dbReference type="Proteomes" id="UP000830434">
    <property type="component" value="Chromosome"/>
</dbReference>
<keyword evidence="1" id="KW-1133">Transmembrane helix</keyword>
<protein>
    <submittedName>
        <fullName evidence="2">Uncharacterized protein</fullName>
    </submittedName>
</protein>
<reference evidence="2" key="1">
    <citation type="submission" date="2022-04" db="EMBL/GenBank/DDBJ databases">
        <title>Diverse halophilic archaea isolated from saline environments.</title>
        <authorList>
            <person name="Cui H.-L."/>
        </authorList>
    </citation>
    <scope>NUCLEOTIDE SEQUENCE</scope>
    <source>
        <strain evidence="2">XZYJT40</strain>
    </source>
</reference>
<name>A0A8U0II40_9EURY</name>
<dbReference type="EMBL" id="CP096658">
    <property type="protein sequence ID" value="UPW00757.1"/>
    <property type="molecule type" value="Genomic_DNA"/>
</dbReference>
<keyword evidence="1" id="KW-0472">Membrane</keyword>
<keyword evidence="3" id="KW-1185">Reference proteome</keyword>
<evidence type="ECO:0000256" key="1">
    <source>
        <dbReference type="SAM" id="Phobius"/>
    </source>
</evidence>
<sequence length="65" mass="6428">MVGPQSDEDKRDAMNQFKAGVVLLVGVSAGLIAFSGGATLLEAAVAVGAGLLVGAALLAYLVRIA</sequence>
<dbReference type="GeneID" id="72188453"/>